<dbReference type="PANTHER" id="PTHR33964">
    <property type="entry name" value="RE45066P-RELATED"/>
    <property type="match status" value="1"/>
</dbReference>
<feature type="region of interest" description="Disordered" evidence="1">
    <location>
        <begin position="204"/>
        <end position="247"/>
    </location>
</feature>
<dbReference type="OrthoDB" id="10051804at2759"/>
<proteinExistence type="predicted"/>
<dbReference type="Proteomes" id="UP000070412">
    <property type="component" value="Unassembled WGS sequence"/>
</dbReference>
<feature type="compositionally biased region" description="Acidic residues" evidence="1">
    <location>
        <begin position="204"/>
        <end position="218"/>
    </location>
</feature>
<organism evidence="2">
    <name type="scientific">Sarcoptes scabiei</name>
    <name type="common">Itch mite</name>
    <name type="synonym">Acarus scabiei</name>
    <dbReference type="NCBI Taxonomy" id="52283"/>
    <lineage>
        <taxon>Eukaryota</taxon>
        <taxon>Metazoa</taxon>
        <taxon>Ecdysozoa</taxon>
        <taxon>Arthropoda</taxon>
        <taxon>Chelicerata</taxon>
        <taxon>Arachnida</taxon>
        <taxon>Acari</taxon>
        <taxon>Acariformes</taxon>
        <taxon>Sarcoptiformes</taxon>
        <taxon>Astigmata</taxon>
        <taxon>Psoroptidia</taxon>
        <taxon>Sarcoptoidea</taxon>
        <taxon>Sarcoptidae</taxon>
        <taxon>Sarcoptinae</taxon>
        <taxon>Sarcoptes</taxon>
    </lineage>
</organism>
<accession>A0A834VH36</accession>
<evidence type="ECO:0000313" key="2">
    <source>
        <dbReference type="EMBL" id="KAF7495615.1"/>
    </source>
</evidence>
<dbReference type="EnsemblMetazoa" id="SSS_3371s_mrna">
    <property type="protein sequence ID" value="KAF7495615.1"/>
    <property type="gene ID" value="SSS_3371"/>
</dbReference>
<dbReference type="EMBL" id="WVUK01000047">
    <property type="protein sequence ID" value="KAF7495615.1"/>
    <property type="molecule type" value="Genomic_DNA"/>
</dbReference>
<evidence type="ECO:0008006" key="5">
    <source>
        <dbReference type="Google" id="ProtNLM"/>
    </source>
</evidence>
<evidence type="ECO:0000313" key="3">
    <source>
        <dbReference type="EnsemblMetazoa" id="KAF7495615.1"/>
    </source>
</evidence>
<keyword evidence="4" id="KW-1185">Reference proteome</keyword>
<reference evidence="2" key="2">
    <citation type="submission" date="2020-01" db="EMBL/GenBank/DDBJ databases">
        <authorList>
            <person name="Korhonen P.K.K."/>
            <person name="Guangxu M.G."/>
            <person name="Wang T.W."/>
            <person name="Stroehlein A.J.S."/>
            <person name="Young N.D."/>
            <person name="Ang C.-S.A."/>
            <person name="Fernando D.W.F."/>
            <person name="Lu H.L."/>
            <person name="Taylor S.T."/>
            <person name="Ehtesham M.E.M."/>
            <person name="Najaraj S.H.N."/>
            <person name="Harsha G.H.G."/>
            <person name="Madugundu A.M."/>
            <person name="Renuse S.R."/>
            <person name="Holt D.H."/>
            <person name="Pandey A.P."/>
            <person name="Papenfuss A.P."/>
            <person name="Gasser R.B.G."/>
            <person name="Fischer K.F."/>
        </authorList>
    </citation>
    <scope>NUCLEOTIDE SEQUENCE</scope>
    <source>
        <strain evidence="2">SSS_KF_BRIS2020</strain>
    </source>
</reference>
<name>A0A834VH36_SARSC</name>
<evidence type="ECO:0000256" key="1">
    <source>
        <dbReference type="SAM" id="MobiDB-lite"/>
    </source>
</evidence>
<sequence length="247" mass="28085">MVKDRKISIEFDGMCQIVIRFLDCINLHHQRCNPSLNNHQNLDDDVFYQSWKKMCDADSKTRNKYLQHGKCIKHALSNNNGQEQCQEIFQSYFMSPQFTMDSIENTVQHGCCAFNKWQHCIDSLIQQQCGSEAVQAIQNLIEEASGGLVSSLCEKKMFGRKSKACIGKKQLAYSKLNQLDSKMNSTLQKYINIFGEFLDRIPDEYDDDDGDVEAEANTDDGNRNGIVENVNNSYEQSTSSPPPSSLP</sequence>
<protein>
    <recommendedName>
        <fullName evidence="5">DUF19 domain-containing protein</fullName>
    </recommendedName>
</protein>
<reference evidence="4" key="1">
    <citation type="journal article" date="2020" name="PLoS Negl. Trop. Dis.">
        <title>High-quality nuclear genome for Sarcoptes scabiei-A critical resource for a neglected parasite.</title>
        <authorList>
            <person name="Korhonen P.K."/>
            <person name="Gasser R.B."/>
            <person name="Ma G."/>
            <person name="Wang T."/>
            <person name="Stroehlein A.J."/>
            <person name="Young N.D."/>
            <person name="Ang C.S."/>
            <person name="Fernando D.D."/>
            <person name="Lu H.C."/>
            <person name="Taylor S."/>
            <person name="Reynolds S.L."/>
            <person name="Mofiz E."/>
            <person name="Najaraj S.H."/>
            <person name="Gowda H."/>
            <person name="Madugundu A."/>
            <person name="Renuse S."/>
            <person name="Holt D."/>
            <person name="Pandey A."/>
            <person name="Papenfuss A.T."/>
            <person name="Fischer K."/>
        </authorList>
    </citation>
    <scope>NUCLEOTIDE SEQUENCE [LARGE SCALE GENOMIC DNA]</scope>
</reference>
<evidence type="ECO:0000313" key="4">
    <source>
        <dbReference type="Proteomes" id="UP000070412"/>
    </source>
</evidence>
<reference evidence="3" key="3">
    <citation type="submission" date="2022-06" db="UniProtKB">
        <authorList>
            <consortium name="EnsemblMetazoa"/>
        </authorList>
    </citation>
    <scope>IDENTIFICATION</scope>
</reference>
<gene>
    <name evidence="2" type="ORF">SSS_3371</name>
</gene>
<dbReference type="PANTHER" id="PTHR33964:SF1">
    <property type="entry name" value="RE45066P"/>
    <property type="match status" value="1"/>
</dbReference>
<dbReference type="AlphaFoldDB" id="A0A834VH36"/>